<dbReference type="EMBL" id="JNVC02000003">
    <property type="protein sequence ID" value="KEZ53173.1"/>
    <property type="molecule type" value="Genomic_DNA"/>
</dbReference>
<comment type="caution">
    <text evidence="1">The sequence shown here is derived from an EMBL/GenBank/DDBJ whole genome shotgun (WGS) entry which is preliminary data.</text>
</comment>
<reference evidence="1 2" key="1">
    <citation type="journal article" date="2005" name="Int. J. Syst. Evol. Microbiol.">
        <title>Bacillus cibi sp. nov., isolated from jeotgal, a traditional Korean fermented seafood.</title>
        <authorList>
            <person name="Yoon J.H."/>
            <person name="Lee C.H."/>
            <person name="Oh T.K."/>
        </authorList>
    </citation>
    <scope>NUCLEOTIDE SEQUENCE [LARGE SCALE GENOMIC DNA]</scope>
    <source>
        <strain evidence="1 2">DSM 16189</strain>
    </source>
</reference>
<dbReference type="SUPFAM" id="SSF52833">
    <property type="entry name" value="Thioredoxin-like"/>
    <property type="match status" value="1"/>
</dbReference>
<evidence type="ECO:0008006" key="3">
    <source>
        <dbReference type="Google" id="ProtNLM"/>
    </source>
</evidence>
<organism evidence="1 2">
    <name type="scientific">Metabacillus indicus</name>
    <name type="common">Bacillus indicus</name>
    <dbReference type="NCBI Taxonomy" id="246786"/>
    <lineage>
        <taxon>Bacteria</taxon>
        <taxon>Bacillati</taxon>
        <taxon>Bacillota</taxon>
        <taxon>Bacilli</taxon>
        <taxon>Bacillales</taxon>
        <taxon>Bacillaceae</taxon>
        <taxon>Metabacillus</taxon>
    </lineage>
</organism>
<dbReference type="Gene3D" id="3.40.30.10">
    <property type="entry name" value="Glutaredoxin"/>
    <property type="match status" value="1"/>
</dbReference>
<dbReference type="NCBIfam" id="TIGR04019">
    <property type="entry name" value="B_thiol_YtxJ"/>
    <property type="match status" value="1"/>
</dbReference>
<gene>
    <name evidence="1" type="ORF">GS18_0207700</name>
</gene>
<dbReference type="Pfam" id="PF11009">
    <property type="entry name" value="BrxC"/>
    <property type="match status" value="1"/>
</dbReference>
<keyword evidence="2" id="KW-1185">Reference proteome</keyword>
<dbReference type="InterPro" id="IPR036249">
    <property type="entry name" value="Thioredoxin-like_sf"/>
</dbReference>
<evidence type="ECO:0000313" key="2">
    <source>
        <dbReference type="Proteomes" id="UP000028549"/>
    </source>
</evidence>
<dbReference type="AlphaFoldDB" id="A0A084H0R1"/>
<protein>
    <recommendedName>
        <fullName evidence="3">Thioredoxin</fullName>
    </recommendedName>
</protein>
<evidence type="ECO:0000313" key="1">
    <source>
        <dbReference type="EMBL" id="KEZ53173.1"/>
    </source>
</evidence>
<dbReference type="Proteomes" id="UP000028549">
    <property type="component" value="Unassembled WGS sequence"/>
</dbReference>
<dbReference type="InterPro" id="IPR022551">
    <property type="entry name" value="BrxC"/>
</dbReference>
<dbReference type="STRING" id="246786.GS18_0207700"/>
<dbReference type="RefSeq" id="WP_029565839.1">
    <property type="nucleotide sequence ID" value="NZ_CP176757.1"/>
</dbReference>
<proteinExistence type="predicted"/>
<accession>A0A084H0R1</accession>
<sequence length="109" mass="12294">MPKVKIDTVEDFQKIAEQEAAFLFFKNSLTCPIAQAAFSEFSAFTEGNDSIPAYYLNVQEARPLSNHIAETYGIRHESPQALLFKDKQVVWNESHWKITADSLKQAAGN</sequence>
<dbReference type="OrthoDB" id="677051at2"/>
<name>A0A084H0R1_METID</name>